<evidence type="ECO:0000313" key="7">
    <source>
        <dbReference type="Proteomes" id="UP000740926"/>
    </source>
</evidence>
<dbReference type="Gene3D" id="3.20.20.80">
    <property type="entry name" value="Glycosidases"/>
    <property type="match status" value="1"/>
</dbReference>
<dbReference type="InterPro" id="IPR048395">
    <property type="entry name" value="Glyco_hydro_31_C"/>
</dbReference>
<dbReference type="GO" id="GO:0030246">
    <property type="term" value="F:carbohydrate binding"/>
    <property type="evidence" value="ECO:0007669"/>
    <property type="project" value="InterPro"/>
</dbReference>
<comment type="caution">
    <text evidence="6">The sequence shown here is derived from an EMBL/GenBank/DDBJ whole genome shotgun (WGS) entry which is preliminary data.</text>
</comment>
<dbReference type="CDD" id="cd06594">
    <property type="entry name" value="GH31_glucosidase_YihQ"/>
    <property type="match status" value="1"/>
</dbReference>
<dbReference type="InterPro" id="IPR044112">
    <property type="entry name" value="YihQ_TIM-like"/>
</dbReference>
<keyword evidence="2" id="KW-0326">Glycosidase</keyword>
<dbReference type="OMA" id="FMTDFGE"/>
<dbReference type="PANTHER" id="PTHR46959">
    <property type="entry name" value="SULFOQUINOVOSIDASE"/>
    <property type="match status" value="1"/>
</dbReference>
<dbReference type="InterPro" id="IPR000322">
    <property type="entry name" value="Glyco_hydro_31_TIM"/>
</dbReference>
<evidence type="ECO:0000256" key="1">
    <source>
        <dbReference type="ARBA" id="ARBA00007806"/>
    </source>
</evidence>
<dbReference type="GO" id="GO:0004553">
    <property type="term" value="F:hydrolase activity, hydrolyzing O-glycosyl compounds"/>
    <property type="evidence" value="ECO:0007669"/>
    <property type="project" value="InterPro"/>
</dbReference>
<keyword evidence="2" id="KW-0378">Hydrolase</keyword>
<evidence type="ECO:0000256" key="2">
    <source>
        <dbReference type="RuleBase" id="RU361185"/>
    </source>
</evidence>
<dbReference type="Gene3D" id="2.60.40.1760">
    <property type="entry name" value="glycosyl hydrolase (family 31)"/>
    <property type="match status" value="1"/>
</dbReference>
<evidence type="ECO:0000313" key="6">
    <source>
        <dbReference type="EMBL" id="KAG1567367.1"/>
    </source>
</evidence>
<organism evidence="6 7">
    <name type="scientific">Rhizopus delemar</name>
    <dbReference type="NCBI Taxonomy" id="936053"/>
    <lineage>
        <taxon>Eukaryota</taxon>
        <taxon>Fungi</taxon>
        <taxon>Fungi incertae sedis</taxon>
        <taxon>Mucoromycota</taxon>
        <taxon>Mucoromycotina</taxon>
        <taxon>Mucoromycetes</taxon>
        <taxon>Mucorales</taxon>
        <taxon>Mucorineae</taxon>
        <taxon>Rhizopodaceae</taxon>
        <taxon>Rhizopus</taxon>
    </lineage>
</organism>
<dbReference type="Pfam" id="PF21365">
    <property type="entry name" value="Glyco_hydro_31_3rd"/>
    <property type="match status" value="1"/>
</dbReference>
<dbReference type="InterPro" id="IPR025887">
    <property type="entry name" value="Glyco_hydro_31_N_dom"/>
</dbReference>
<keyword evidence="7" id="KW-1185">Reference proteome</keyword>
<evidence type="ECO:0000259" key="5">
    <source>
        <dbReference type="Pfam" id="PF21365"/>
    </source>
</evidence>
<feature type="domain" description="Glycosyl hydrolase family 31 C-terminal" evidence="5">
    <location>
        <begin position="659"/>
        <end position="747"/>
    </location>
</feature>
<dbReference type="GO" id="GO:0005975">
    <property type="term" value="P:carbohydrate metabolic process"/>
    <property type="evidence" value="ECO:0007669"/>
    <property type="project" value="InterPro"/>
</dbReference>
<dbReference type="Proteomes" id="UP000740926">
    <property type="component" value="Unassembled WGS sequence"/>
</dbReference>
<dbReference type="Pfam" id="PF01055">
    <property type="entry name" value="Glyco_hydro_31_2nd"/>
    <property type="match status" value="1"/>
</dbReference>
<dbReference type="PANTHER" id="PTHR46959:SF2">
    <property type="entry name" value="SULFOQUINOVOSIDASE"/>
    <property type="match status" value="1"/>
</dbReference>
<name>A0A9P6YZ42_9FUNG</name>
<comment type="similarity">
    <text evidence="1 2">Belongs to the glycosyl hydrolase 31 family.</text>
</comment>
<feature type="domain" description="Glycoside hydrolase family 31 N-terminal" evidence="4">
    <location>
        <begin position="96"/>
        <end position="253"/>
    </location>
</feature>
<evidence type="ECO:0000259" key="3">
    <source>
        <dbReference type="Pfam" id="PF01055"/>
    </source>
</evidence>
<dbReference type="NCBIfam" id="NF007746">
    <property type="entry name" value="PRK10426.1"/>
    <property type="match status" value="1"/>
</dbReference>
<feature type="domain" description="Glycoside hydrolase family 31 TIM barrel" evidence="3">
    <location>
        <begin position="312"/>
        <end position="618"/>
    </location>
</feature>
<evidence type="ECO:0008006" key="8">
    <source>
        <dbReference type="Google" id="ProtNLM"/>
    </source>
</evidence>
<dbReference type="InterPro" id="IPR011013">
    <property type="entry name" value="Gal_mutarotase_sf_dom"/>
</dbReference>
<dbReference type="Gene3D" id="2.60.40.1180">
    <property type="entry name" value="Golgi alpha-mannosidase II"/>
    <property type="match status" value="1"/>
</dbReference>
<dbReference type="InterPro" id="IPR017853">
    <property type="entry name" value="GH"/>
</dbReference>
<sequence length="777" mass="88003">MWNSVIKNLGLSSTEEYVKPRLSIGKAVAHQEFSTGHFKIQVDPEALALIVKNGNDRIIWKSIQNQPFLSSTLGIDEIICENNGVFKVTEQNERPTRIQTITKIEKADKDTIKIYGGLGLKLVLPTHMDYVFTFKELTHRQLQFSVEVTHRDNSMKDYSRLILTYESRPEEHFYGFGEQFSYASLKGQKVPILIREQGDGSGAQPATSLKDSALSILGSSSVDNFATYASIPQYISSDIRCLFMENSEYMSFDLTELDRVSIRVDSDHLKGRILDGKTMLDLLTEYTSFAGRMIPLPDWTSEGIIAGIQGGKDKVNDIVKRLKEKNIPLAAVCIEDWTGLRTQSMGRGVQFNRQWWNWESADEQYPDWDKFIQDLSSMDEKVRVLSYVNPCLSNPSGKGRFKKNLFAEAQDKGYLVKGTQSSSSDATALSLKFGMGLEAGLLDLTNPEARNWFKEVLKEQVWGAGVSGMMIDFGEHLPYNPKTVLLHSNENASVYHNHYSEEWALLHYELIKELGNEDEALCFFRSGYLHSPKYMNLFWAGRQNVTWDQNHGIKSAIIGMLSSGFSGFSVTHCDVGGYNTVVSNIPGFKMFRSKELLLRWMELGAFTAVFRTSEGIIPSLNSQFYDNDDTFAHLSHTTKLFLSIAAYRKQVLKEAYVKGWPLMRHPVLYYPNDKIARVLTYQQYMLGSSLMIAPVLSPSASYVKVYFPKDAQNISWRHIWTGKYYPGDGTYKAVDAPLGQPAVFVKEPRDDDGLLNDLLNYATTYYQQKARPPSGNK</sequence>
<protein>
    <recommendedName>
        <fullName evidence="8">Glycoside hydrolase family 31 N-terminal domain-containing protein</fullName>
    </recommendedName>
</protein>
<dbReference type="CDD" id="cd14752">
    <property type="entry name" value="GH31_N"/>
    <property type="match status" value="1"/>
</dbReference>
<dbReference type="EMBL" id="JAANIU010001442">
    <property type="protein sequence ID" value="KAG1567367.1"/>
    <property type="molecule type" value="Genomic_DNA"/>
</dbReference>
<dbReference type="SUPFAM" id="SSF74650">
    <property type="entry name" value="Galactose mutarotase-like"/>
    <property type="match status" value="1"/>
</dbReference>
<dbReference type="AlphaFoldDB" id="A0A9P6YZ42"/>
<proteinExistence type="inferred from homology"/>
<accession>A0A9P6YZ42</accession>
<dbReference type="InterPro" id="IPR052990">
    <property type="entry name" value="Sulfoquinovosidase_GH31"/>
</dbReference>
<dbReference type="SUPFAM" id="SSF51445">
    <property type="entry name" value="(Trans)glycosidases"/>
    <property type="match status" value="1"/>
</dbReference>
<gene>
    <name evidence="6" type="ORF">G6F50_008275</name>
</gene>
<dbReference type="InterPro" id="IPR013780">
    <property type="entry name" value="Glyco_hydro_b"/>
</dbReference>
<reference evidence="6 7" key="1">
    <citation type="journal article" date="2020" name="Microb. Genom.">
        <title>Genetic diversity of clinical and environmental Mucorales isolates obtained from an investigation of mucormycosis cases among solid organ transplant recipients.</title>
        <authorList>
            <person name="Nguyen M.H."/>
            <person name="Kaul D."/>
            <person name="Muto C."/>
            <person name="Cheng S.J."/>
            <person name="Richter R.A."/>
            <person name="Bruno V.M."/>
            <person name="Liu G."/>
            <person name="Beyhan S."/>
            <person name="Sundermann A.J."/>
            <person name="Mounaud S."/>
            <person name="Pasculle A.W."/>
            <person name="Nierman W.C."/>
            <person name="Driscoll E."/>
            <person name="Cumbie R."/>
            <person name="Clancy C.J."/>
            <person name="Dupont C.L."/>
        </authorList>
    </citation>
    <scope>NUCLEOTIDE SEQUENCE [LARGE SCALE GENOMIC DNA]</scope>
    <source>
        <strain evidence="6 7">GL24</strain>
    </source>
</reference>
<evidence type="ECO:0000259" key="4">
    <source>
        <dbReference type="Pfam" id="PF13802"/>
    </source>
</evidence>
<dbReference type="SUPFAM" id="SSF51011">
    <property type="entry name" value="Glycosyl hydrolase domain"/>
    <property type="match status" value="1"/>
</dbReference>
<dbReference type="Pfam" id="PF13802">
    <property type="entry name" value="Gal_mutarotas_2"/>
    <property type="match status" value="1"/>
</dbReference>